<sequence>MKRNLFHSVLQKEIERIDHSHTAKRGEKIIEGFTDDPSPRAIIKKKRYLIFNSNDYLGLRFESALRKGEENASQTFGTGPGAVRFISGTFKVYKDLEKALATFHKREDAMIFSSAFAANLAVLFCMIKGQSKDSLVSGDTLVVSDSLNHRSIIDGIRIANLPKEQRLIYKHLDYANLKEIIVSNTARYKRVLIVTDGIFSMLGEYVNLDKIRKIIETHESKYEEGVHLVVDDSHGVASLGANGQGVEEVTRAKADILVGTMGKGFGADGGYVVADKIVIDYLRESAASYIYSNSISPGVAGAALSAVNLVKSSKGKKLLRKSKDNIKLFKQLMKKAGFQFAADSIHPIQPVWIGDTKKTKALTEDLFKEGILVTNINYPVVPQGKDEIRVQISASHEVKDIEYFVKVITKSGKKLAII</sequence>
<proteinExistence type="predicted"/>
<dbReference type="InterPro" id="IPR015424">
    <property type="entry name" value="PyrdxlP-dep_Trfase"/>
</dbReference>
<dbReference type="Gene3D" id="3.40.640.10">
    <property type="entry name" value="Type I PLP-dependent aspartate aminotransferase-like (Major domain)"/>
    <property type="match status" value="1"/>
</dbReference>
<evidence type="ECO:0000259" key="3">
    <source>
        <dbReference type="Pfam" id="PF00155"/>
    </source>
</evidence>
<dbReference type="Gene3D" id="3.90.1150.10">
    <property type="entry name" value="Aspartate Aminotransferase, domain 1"/>
    <property type="match status" value="1"/>
</dbReference>
<name>A0A1F7L1Z2_9BACT</name>
<dbReference type="EMBL" id="MGBR01000001">
    <property type="protein sequence ID" value="OGK74172.1"/>
    <property type="molecule type" value="Genomic_DNA"/>
</dbReference>
<dbReference type="GO" id="GO:0016740">
    <property type="term" value="F:transferase activity"/>
    <property type="evidence" value="ECO:0007669"/>
    <property type="project" value="UniProtKB-KW"/>
</dbReference>
<dbReference type="InterPro" id="IPR015421">
    <property type="entry name" value="PyrdxlP-dep_Trfase_major"/>
</dbReference>
<gene>
    <name evidence="4" type="ORF">A3K52_05390</name>
</gene>
<keyword evidence="2" id="KW-0808">Transferase</keyword>
<organism evidence="4 5">
    <name type="scientific">Candidatus Roizmanbacteria bacterium RIFOXYD1_FULL_38_12</name>
    <dbReference type="NCBI Taxonomy" id="1802093"/>
    <lineage>
        <taxon>Bacteria</taxon>
        <taxon>Candidatus Roizmaniibacteriota</taxon>
    </lineage>
</organism>
<feature type="domain" description="Aminotransferase class I/classII large" evidence="3">
    <location>
        <begin position="49"/>
        <end position="408"/>
    </location>
</feature>
<reference evidence="4 5" key="1">
    <citation type="journal article" date="2016" name="Nat. Commun.">
        <title>Thousands of microbial genomes shed light on interconnected biogeochemical processes in an aquifer system.</title>
        <authorList>
            <person name="Anantharaman K."/>
            <person name="Brown C.T."/>
            <person name="Hug L.A."/>
            <person name="Sharon I."/>
            <person name="Castelle C.J."/>
            <person name="Probst A.J."/>
            <person name="Thomas B.C."/>
            <person name="Singh A."/>
            <person name="Wilkins M.J."/>
            <person name="Karaoz U."/>
            <person name="Brodie E.L."/>
            <person name="Williams K.H."/>
            <person name="Hubbard S.S."/>
            <person name="Banfield J.F."/>
        </authorList>
    </citation>
    <scope>NUCLEOTIDE SEQUENCE [LARGE SCALE GENOMIC DNA]</scope>
</reference>
<evidence type="ECO:0000313" key="4">
    <source>
        <dbReference type="EMBL" id="OGK74172.1"/>
    </source>
</evidence>
<evidence type="ECO:0000313" key="5">
    <source>
        <dbReference type="Proteomes" id="UP000177050"/>
    </source>
</evidence>
<dbReference type="GO" id="GO:0030170">
    <property type="term" value="F:pyridoxal phosphate binding"/>
    <property type="evidence" value="ECO:0007669"/>
    <property type="project" value="InterPro"/>
</dbReference>
<dbReference type="SUPFAM" id="SSF53383">
    <property type="entry name" value="PLP-dependent transferases"/>
    <property type="match status" value="1"/>
</dbReference>
<evidence type="ECO:0000256" key="2">
    <source>
        <dbReference type="ARBA" id="ARBA00022679"/>
    </source>
</evidence>
<comment type="caution">
    <text evidence="4">The sequence shown here is derived from an EMBL/GenBank/DDBJ whole genome shotgun (WGS) entry which is preliminary data.</text>
</comment>
<dbReference type="InterPro" id="IPR004839">
    <property type="entry name" value="Aminotransferase_I/II_large"/>
</dbReference>
<protein>
    <recommendedName>
        <fullName evidence="3">Aminotransferase class I/classII large domain-containing protein</fullName>
    </recommendedName>
</protein>
<dbReference type="Pfam" id="PF00155">
    <property type="entry name" value="Aminotran_1_2"/>
    <property type="match status" value="1"/>
</dbReference>
<accession>A0A1F7L1Z2</accession>
<evidence type="ECO:0000256" key="1">
    <source>
        <dbReference type="ARBA" id="ARBA00001933"/>
    </source>
</evidence>
<comment type="cofactor">
    <cofactor evidence="1">
        <name>pyridoxal 5'-phosphate</name>
        <dbReference type="ChEBI" id="CHEBI:597326"/>
    </cofactor>
</comment>
<dbReference type="AlphaFoldDB" id="A0A1F7L1Z2"/>
<dbReference type="InterPro" id="IPR050087">
    <property type="entry name" value="AON_synthase_class-II"/>
</dbReference>
<dbReference type="InterPro" id="IPR015422">
    <property type="entry name" value="PyrdxlP-dep_Trfase_small"/>
</dbReference>
<dbReference type="PANTHER" id="PTHR13693">
    <property type="entry name" value="CLASS II AMINOTRANSFERASE/8-AMINO-7-OXONONANOATE SYNTHASE"/>
    <property type="match status" value="1"/>
</dbReference>
<dbReference type="Proteomes" id="UP000177050">
    <property type="component" value="Unassembled WGS sequence"/>
</dbReference>